<feature type="domain" description="OmpA-like" evidence="5">
    <location>
        <begin position="103"/>
        <end position="221"/>
    </location>
</feature>
<dbReference type="Proteomes" id="UP000076234">
    <property type="component" value="Chromosome"/>
</dbReference>
<reference evidence="7" key="1">
    <citation type="submission" date="2015-11" db="EMBL/GenBank/DDBJ databases">
        <title>Complete genome sequence of a polyethylene glycol-degrading strain Sphingopyxis terrae strain 203-1 (NBRC 15098).</title>
        <authorList>
            <person name="Yoshiyuki O."/>
            <person name="Shouta N."/>
            <person name="Nagata Y."/>
            <person name="Numata M."/>
            <person name="Tsuchikane K."/>
            <person name="Hosoyama A."/>
            <person name="Yamazoe A."/>
            <person name="Tsuda M."/>
            <person name="Fujita N."/>
            <person name="Kawai F."/>
        </authorList>
    </citation>
    <scope>NUCLEOTIDE SEQUENCE [LARGE SCALE GENOMIC DNA]</scope>
    <source>
        <strain evidence="7">203-1</strain>
    </source>
</reference>
<dbReference type="SUPFAM" id="SSF103088">
    <property type="entry name" value="OmpA-like"/>
    <property type="match status" value="1"/>
</dbReference>
<dbReference type="Pfam" id="PF13488">
    <property type="entry name" value="Gly-zipper_Omp"/>
    <property type="match status" value="1"/>
</dbReference>
<proteinExistence type="predicted"/>
<dbReference type="STRING" id="1219058.AOA14_10005"/>
<keyword evidence="2 4" id="KW-0472">Membrane</keyword>
<dbReference type="PROSITE" id="PS01068">
    <property type="entry name" value="OMPA_1"/>
    <property type="match status" value="1"/>
</dbReference>
<evidence type="ECO:0000313" key="6">
    <source>
        <dbReference type="EMBL" id="AMU94937.1"/>
    </source>
</evidence>
<dbReference type="InterPro" id="IPR036737">
    <property type="entry name" value="OmpA-like_sf"/>
</dbReference>
<dbReference type="KEGG" id="ster:AOA14_10005"/>
<dbReference type="RefSeq" id="WP_062901680.1">
    <property type="nucleotide sequence ID" value="NZ_CP013342.1"/>
</dbReference>
<dbReference type="PANTHER" id="PTHR30329:SF21">
    <property type="entry name" value="LIPOPROTEIN YIAD-RELATED"/>
    <property type="match status" value="1"/>
</dbReference>
<name>A0A142W072_9SPHN</name>
<dbReference type="GO" id="GO:0009279">
    <property type="term" value="C:cell outer membrane"/>
    <property type="evidence" value="ECO:0007669"/>
    <property type="project" value="UniProtKB-SubCell"/>
</dbReference>
<keyword evidence="3" id="KW-0998">Cell outer membrane</keyword>
<dbReference type="Pfam" id="PF00691">
    <property type="entry name" value="OmpA"/>
    <property type="match status" value="1"/>
</dbReference>
<evidence type="ECO:0000313" key="7">
    <source>
        <dbReference type="Proteomes" id="UP000076234"/>
    </source>
</evidence>
<accession>A0A142W072</accession>
<gene>
    <name evidence="6" type="ORF">AOA14_10005</name>
</gene>
<dbReference type="AlphaFoldDB" id="A0A142W072"/>
<reference evidence="6 7" key="2">
    <citation type="journal article" date="2016" name="Genome Announc.">
        <title>Complete Genome Sequence of Sphingopyxis terrae Strain 203-1 (NBRC 111660), a Polyethylene Glycol Degrader.</title>
        <authorList>
            <person name="Ohtsubo Y."/>
            <person name="Nonoyama S."/>
            <person name="Nagata Y."/>
            <person name="Numata M."/>
            <person name="Tsuchikane K."/>
            <person name="Hosoyama A."/>
            <person name="Yamazoe A."/>
            <person name="Tsuda M."/>
            <person name="Fujita N."/>
            <person name="Kawai F."/>
        </authorList>
    </citation>
    <scope>NUCLEOTIDE SEQUENCE [LARGE SCALE GENOMIC DNA]</scope>
    <source>
        <strain evidence="6 7">203-1</strain>
    </source>
</reference>
<evidence type="ECO:0000256" key="3">
    <source>
        <dbReference type="ARBA" id="ARBA00023237"/>
    </source>
</evidence>
<dbReference type="PROSITE" id="PS51257">
    <property type="entry name" value="PROKAR_LIPOPROTEIN"/>
    <property type="match status" value="1"/>
</dbReference>
<dbReference type="PROSITE" id="PS51123">
    <property type="entry name" value="OMPA_2"/>
    <property type="match status" value="1"/>
</dbReference>
<comment type="subcellular location">
    <subcellularLocation>
        <location evidence="1">Cell outer membrane</location>
    </subcellularLocation>
</comment>
<dbReference type="Gene3D" id="3.30.1330.60">
    <property type="entry name" value="OmpA-like domain"/>
    <property type="match status" value="1"/>
</dbReference>
<dbReference type="InterPro" id="IPR006665">
    <property type="entry name" value="OmpA-like"/>
</dbReference>
<protein>
    <recommendedName>
        <fullName evidence="5">OmpA-like domain-containing protein</fullName>
    </recommendedName>
</protein>
<evidence type="ECO:0000256" key="2">
    <source>
        <dbReference type="ARBA" id="ARBA00023136"/>
    </source>
</evidence>
<evidence type="ECO:0000256" key="1">
    <source>
        <dbReference type="ARBA" id="ARBA00004442"/>
    </source>
</evidence>
<dbReference type="CDD" id="cd07185">
    <property type="entry name" value="OmpA_C-like"/>
    <property type="match status" value="1"/>
</dbReference>
<dbReference type="InterPro" id="IPR006690">
    <property type="entry name" value="OMPA-like_CS"/>
</dbReference>
<evidence type="ECO:0000256" key="4">
    <source>
        <dbReference type="PROSITE-ProRule" id="PRU00473"/>
    </source>
</evidence>
<dbReference type="InterPro" id="IPR039567">
    <property type="entry name" value="Gly-zipper"/>
</dbReference>
<dbReference type="InterPro" id="IPR050330">
    <property type="entry name" value="Bact_OuterMem_StrucFunc"/>
</dbReference>
<dbReference type="PRINTS" id="PR01021">
    <property type="entry name" value="OMPADOMAIN"/>
</dbReference>
<dbReference type="PANTHER" id="PTHR30329">
    <property type="entry name" value="STATOR ELEMENT OF FLAGELLAR MOTOR COMPLEX"/>
    <property type="match status" value="1"/>
</dbReference>
<dbReference type="InterPro" id="IPR006664">
    <property type="entry name" value="OMP_bac"/>
</dbReference>
<sequence length="229" mass="24184">MNKRTIKLAAVASLGALTLTGCVTDPETGKQRISKAAIGGIGGALGGYLLGDLVGGRNDRTEKILGAGIGAVAGAGVGYYMDQQEKKLRERTAGTGIDVERQGDQLVLNMPGDVTFDLNSAVVKSQFRGALDSVASTLSEYPSTYIDVYGHTDSQGSETYNQGLSERRAASVADYLAGRGVNRARMATMGYGETQLKCAPERTQADYQCNRRVEIRIAPVTQADVAAAR</sequence>
<organism evidence="6 7">
    <name type="scientific">Sphingopyxis terrae subsp. terrae NBRC 15098</name>
    <dbReference type="NCBI Taxonomy" id="1219058"/>
    <lineage>
        <taxon>Bacteria</taxon>
        <taxon>Pseudomonadati</taxon>
        <taxon>Pseudomonadota</taxon>
        <taxon>Alphaproteobacteria</taxon>
        <taxon>Sphingomonadales</taxon>
        <taxon>Sphingomonadaceae</taxon>
        <taxon>Sphingopyxis</taxon>
    </lineage>
</organism>
<dbReference type="EMBL" id="CP013342">
    <property type="protein sequence ID" value="AMU94937.1"/>
    <property type="molecule type" value="Genomic_DNA"/>
</dbReference>
<evidence type="ECO:0000259" key="5">
    <source>
        <dbReference type="PROSITE" id="PS51123"/>
    </source>
</evidence>